<organism evidence="1 3">
    <name type="scientific">Medicago truncatula</name>
    <name type="common">Barrel medic</name>
    <name type="synonym">Medicago tribuloides</name>
    <dbReference type="NCBI Taxonomy" id="3880"/>
    <lineage>
        <taxon>Eukaryota</taxon>
        <taxon>Viridiplantae</taxon>
        <taxon>Streptophyta</taxon>
        <taxon>Embryophyta</taxon>
        <taxon>Tracheophyta</taxon>
        <taxon>Spermatophyta</taxon>
        <taxon>Magnoliopsida</taxon>
        <taxon>eudicotyledons</taxon>
        <taxon>Gunneridae</taxon>
        <taxon>Pentapetalae</taxon>
        <taxon>rosids</taxon>
        <taxon>fabids</taxon>
        <taxon>Fabales</taxon>
        <taxon>Fabaceae</taxon>
        <taxon>Papilionoideae</taxon>
        <taxon>50 kb inversion clade</taxon>
        <taxon>NPAAA clade</taxon>
        <taxon>Hologalegina</taxon>
        <taxon>IRL clade</taxon>
        <taxon>Trifolieae</taxon>
        <taxon>Medicago</taxon>
    </lineage>
</organism>
<reference evidence="1 3" key="1">
    <citation type="journal article" date="2011" name="Nature">
        <title>The Medicago genome provides insight into the evolution of rhizobial symbioses.</title>
        <authorList>
            <person name="Young N.D."/>
            <person name="Debelle F."/>
            <person name="Oldroyd G.E."/>
            <person name="Geurts R."/>
            <person name="Cannon S.B."/>
            <person name="Udvardi M.K."/>
            <person name="Benedito V.A."/>
            <person name="Mayer K.F."/>
            <person name="Gouzy J."/>
            <person name="Schoof H."/>
            <person name="Van de Peer Y."/>
            <person name="Proost S."/>
            <person name="Cook D.R."/>
            <person name="Meyers B.C."/>
            <person name="Spannagl M."/>
            <person name="Cheung F."/>
            <person name="De Mita S."/>
            <person name="Krishnakumar V."/>
            <person name="Gundlach H."/>
            <person name="Zhou S."/>
            <person name="Mudge J."/>
            <person name="Bharti A.K."/>
            <person name="Murray J.D."/>
            <person name="Naoumkina M.A."/>
            <person name="Rosen B."/>
            <person name="Silverstein K.A."/>
            <person name="Tang H."/>
            <person name="Rombauts S."/>
            <person name="Zhao P.X."/>
            <person name="Zhou P."/>
            <person name="Barbe V."/>
            <person name="Bardou P."/>
            <person name="Bechner M."/>
            <person name="Bellec A."/>
            <person name="Berger A."/>
            <person name="Berges H."/>
            <person name="Bidwell S."/>
            <person name="Bisseling T."/>
            <person name="Choisne N."/>
            <person name="Couloux A."/>
            <person name="Denny R."/>
            <person name="Deshpande S."/>
            <person name="Dai X."/>
            <person name="Doyle J.J."/>
            <person name="Dudez A.M."/>
            <person name="Farmer A.D."/>
            <person name="Fouteau S."/>
            <person name="Franken C."/>
            <person name="Gibelin C."/>
            <person name="Gish J."/>
            <person name="Goldstein S."/>
            <person name="Gonzalez A.J."/>
            <person name="Green P.J."/>
            <person name="Hallab A."/>
            <person name="Hartog M."/>
            <person name="Hua A."/>
            <person name="Humphray S.J."/>
            <person name="Jeong D.H."/>
            <person name="Jing Y."/>
            <person name="Jocker A."/>
            <person name="Kenton S.M."/>
            <person name="Kim D.J."/>
            <person name="Klee K."/>
            <person name="Lai H."/>
            <person name="Lang C."/>
            <person name="Lin S."/>
            <person name="Macmil S.L."/>
            <person name="Magdelenat G."/>
            <person name="Matthews L."/>
            <person name="McCorrison J."/>
            <person name="Monaghan E.L."/>
            <person name="Mun J.H."/>
            <person name="Najar F.Z."/>
            <person name="Nicholson C."/>
            <person name="Noirot C."/>
            <person name="O'Bleness M."/>
            <person name="Paule C.R."/>
            <person name="Poulain J."/>
            <person name="Prion F."/>
            <person name="Qin B."/>
            <person name="Qu C."/>
            <person name="Retzel E.F."/>
            <person name="Riddle C."/>
            <person name="Sallet E."/>
            <person name="Samain S."/>
            <person name="Samson N."/>
            <person name="Sanders I."/>
            <person name="Saurat O."/>
            <person name="Scarpelli C."/>
            <person name="Schiex T."/>
            <person name="Segurens B."/>
            <person name="Severin A.J."/>
            <person name="Sherrier D.J."/>
            <person name="Shi R."/>
            <person name="Sims S."/>
            <person name="Singer S.R."/>
            <person name="Sinharoy S."/>
            <person name="Sterck L."/>
            <person name="Viollet A."/>
            <person name="Wang B.B."/>
            <person name="Wang K."/>
            <person name="Wang M."/>
            <person name="Wang X."/>
            <person name="Warfsmann J."/>
            <person name="Weissenbach J."/>
            <person name="White D.D."/>
            <person name="White J.D."/>
            <person name="Wiley G.B."/>
            <person name="Wincker P."/>
            <person name="Xing Y."/>
            <person name="Yang L."/>
            <person name="Yao Z."/>
            <person name="Ying F."/>
            <person name="Zhai J."/>
            <person name="Zhou L."/>
            <person name="Zuber A."/>
            <person name="Denarie J."/>
            <person name="Dixon R.A."/>
            <person name="May G.D."/>
            <person name="Schwartz D.C."/>
            <person name="Rogers J."/>
            <person name="Quetier F."/>
            <person name="Town C.D."/>
            <person name="Roe B.A."/>
        </authorList>
    </citation>
    <scope>NUCLEOTIDE SEQUENCE [LARGE SCALE GENOMIC DNA]</scope>
    <source>
        <strain evidence="1">A17</strain>
        <strain evidence="2 3">cv. Jemalong A17</strain>
    </source>
</reference>
<name>A0A072VR78_MEDTR</name>
<proteinExistence type="predicted"/>
<dbReference type="AlphaFoldDB" id="A0A072VR78"/>
<evidence type="ECO:0000313" key="2">
    <source>
        <dbReference type="EnsemblPlants" id="KEH44504"/>
    </source>
</evidence>
<protein>
    <submittedName>
        <fullName evidence="1 2">Uncharacterized protein</fullName>
    </submittedName>
</protein>
<keyword evidence="3" id="KW-1185">Reference proteome</keyword>
<dbReference type="EnsemblPlants" id="KEH44504">
    <property type="protein sequence ID" value="KEH44504"/>
    <property type="gene ID" value="MTR_1g115530"/>
</dbReference>
<reference evidence="1 3" key="2">
    <citation type="journal article" date="2014" name="BMC Genomics">
        <title>An improved genome release (version Mt4.0) for the model legume Medicago truncatula.</title>
        <authorList>
            <person name="Tang H."/>
            <person name="Krishnakumar V."/>
            <person name="Bidwell S."/>
            <person name="Rosen B."/>
            <person name="Chan A."/>
            <person name="Zhou S."/>
            <person name="Gentzbittel L."/>
            <person name="Childs K.L."/>
            <person name="Yandell M."/>
            <person name="Gundlach H."/>
            <person name="Mayer K.F."/>
            <person name="Schwartz D.C."/>
            <person name="Town C.D."/>
        </authorList>
    </citation>
    <scope>GENOME REANNOTATION</scope>
    <source>
        <strain evidence="1">A17</strain>
        <strain evidence="2 3">cv. Jemalong A17</strain>
    </source>
</reference>
<dbReference type="Proteomes" id="UP000002051">
    <property type="component" value="Unassembled WGS sequence"/>
</dbReference>
<gene>
    <name evidence="1" type="ordered locus">MTR_1g115530</name>
</gene>
<dbReference type="HOGENOM" id="CLU_2834926_0_0_1"/>
<sequence>MDVIELARHLLRNVNSLKQITFSSCDKFYIGAKRLTKTSKYCCYDRNLIHEVLKDEVDEQSQLIIL</sequence>
<evidence type="ECO:0000313" key="1">
    <source>
        <dbReference type="EMBL" id="KEH44504.1"/>
    </source>
</evidence>
<dbReference type="EMBL" id="CM001217">
    <property type="protein sequence ID" value="KEH44504.1"/>
    <property type="molecule type" value="Genomic_DNA"/>
</dbReference>
<accession>A0A072VR78</accession>
<evidence type="ECO:0000313" key="3">
    <source>
        <dbReference type="Proteomes" id="UP000002051"/>
    </source>
</evidence>
<reference evidence="2" key="3">
    <citation type="submission" date="2015-04" db="UniProtKB">
        <authorList>
            <consortium name="EnsemblPlants"/>
        </authorList>
    </citation>
    <scope>IDENTIFICATION</scope>
    <source>
        <strain evidence="2">cv. Jemalong A17</strain>
    </source>
</reference>